<protein>
    <submittedName>
        <fullName evidence="1">Uncharacterized protein</fullName>
    </submittedName>
</protein>
<evidence type="ECO:0000313" key="2">
    <source>
        <dbReference type="Proteomes" id="UP000078397"/>
    </source>
</evidence>
<gene>
    <name evidence="1" type="ORF">VFPPC_17413</name>
</gene>
<accession>A0A219ARP4</accession>
<sequence>MSVAVSLFVEALRYCNARASHSSRSTSGALSKESICTVYSSNLHIQDTSISPLSIDEAKQSQLHHKQNSQVRQGSLIRRHQPHQVEYRQTLCCSDNVHCHRHLDKHEYPGRFTCTRGTAVS</sequence>
<dbReference type="RefSeq" id="XP_022285859.1">
    <property type="nucleotide sequence ID" value="XM_022429124.1"/>
</dbReference>
<dbReference type="KEGG" id="pchm:VFPPC_17413"/>
<reference evidence="1 2" key="1">
    <citation type="journal article" date="2016" name="PLoS Pathog.">
        <title>Biosynthesis of antibiotic leucinostatins in bio-control fungus Purpureocillium lilacinum and their inhibition on phytophthora revealed by genome mining.</title>
        <authorList>
            <person name="Wang G."/>
            <person name="Liu Z."/>
            <person name="Lin R."/>
            <person name="Li E."/>
            <person name="Mao Z."/>
            <person name="Ling J."/>
            <person name="Yang Y."/>
            <person name="Yin W.B."/>
            <person name="Xie B."/>
        </authorList>
    </citation>
    <scope>NUCLEOTIDE SEQUENCE [LARGE SCALE GENOMIC DNA]</scope>
    <source>
        <strain evidence="1">170</strain>
    </source>
</reference>
<keyword evidence="2" id="KW-1185">Reference proteome</keyword>
<evidence type="ECO:0000313" key="1">
    <source>
        <dbReference type="EMBL" id="OWT43438.1"/>
    </source>
</evidence>
<dbReference type="AlphaFoldDB" id="A0A219ARP4"/>
<dbReference type="Proteomes" id="UP000078397">
    <property type="component" value="Unassembled WGS sequence"/>
</dbReference>
<dbReference type="EMBL" id="LSBJ02000001">
    <property type="protein sequence ID" value="OWT43438.1"/>
    <property type="molecule type" value="Genomic_DNA"/>
</dbReference>
<organism evidence="1 2">
    <name type="scientific">Pochonia chlamydosporia 170</name>
    <dbReference type="NCBI Taxonomy" id="1380566"/>
    <lineage>
        <taxon>Eukaryota</taxon>
        <taxon>Fungi</taxon>
        <taxon>Dikarya</taxon>
        <taxon>Ascomycota</taxon>
        <taxon>Pezizomycotina</taxon>
        <taxon>Sordariomycetes</taxon>
        <taxon>Hypocreomycetidae</taxon>
        <taxon>Hypocreales</taxon>
        <taxon>Clavicipitaceae</taxon>
        <taxon>Pochonia</taxon>
    </lineage>
</organism>
<proteinExistence type="predicted"/>
<name>A0A219ARP4_METCM</name>
<comment type="caution">
    <text evidence="1">The sequence shown here is derived from an EMBL/GenBank/DDBJ whole genome shotgun (WGS) entry which is preliminary data.</text>
</comment>
<dbReference type="GeneID" id="33936387"/>